<dbReference type="EMBL" id="MFBF01000049">
    <property type="protein sequence ID" value="OGD90272.1"/>
    <property type="molecule type" value="Genomic_DNA"/>
</dbReference>
<feature type="domain" description="Phosphodiester glycosidase" evidence="2">
    <location>
        <begin position="199"/>
        <end position="292"/>
    </location>
</feature>
<gene>
    <name evidence="3" type="ORF">A3D07_04455</name>
</gene>
<evidence type="ECO:0000313" key="4">
    <source>
        <dbReference type="Proteomes" id="UP000177124"/>
    </source>
</evidence>
<dbReference type="PANTHER" id="PTHR40446">
    <property type="entry name" value="N-ACETYLGLUCOSAMINE-1-PHOSPHODIESTER ALPHA-N-ACETYLGLUCOSAMINIDASE"/>
    <property type="match status" value="1"/>
</dbReference>
<proteinExistence type="predicted"/>
<keyword evidence="1" id="KW-1133">Transmembrane helix</keyword>
<sequence>MRRGFLSLIAIVISLLIFTILFIVVFNKLKIIPTTQSGTDPRKETQETIDKVIEQQNKEKIEFEQMDEKDQKLLGVQTGKNYTALVYDLGSSTVVTDTAGDNDCANDCFTKPLASYVKEQGGRGGMNGTYFCPPDYSWCAGKKNSFDFPVWNNRQKKWIQAEKLFWNGRGMMVFRPGSAQFFANSAAVGAPSDITGGIINYPSLLAGGSLLVNDGNLVANLKTKATRTGIGFGKGKLFLVVARNSSVMDLANTFISLGATDALNLDGGGSAALYEGRYKAGPGRSLPNAIIVK</sequence>
<dbReference type="Proteomes" id="UP000177124">
    <property type="component" value="Unassembled WGS sequence"/>
</dbReference>
<keyword evidence="1" id="KW-0812">Transmembrane</keyword>
<dbReference type="InterPro" id="IPR018711">
    <property type="entry name" value="NAGPA"/>
</dbReference>
<reference evidence="3 4" key="1">
    <citation type="journal article" date="2016" name="Nat. Commun.">
        <title>Thousands of microbial genomes shed light on interconnected biogeochemical processes in an aquifer system.</title>
        <authorList>
            <person name="Anantharaman K."/>
            <person name="Brown C.T."/>
            <person name="Hug L.A."/>
            <person name="Sharon I."/>
            <person name="Castelle C.J."/>
            <person name="Probst A.J."/>
            <person name="Thomas B.C."/>
            <person name="Singh A."/>
            <person name="Wilkins M.J."/>
            <person name="Karaoz U."/>
            <person name="Brodie E.L."/>
            <person name="Williams K.H."/>
            <person name="Hubbard S.S."/>
            <person name="Banfield J.F."/>
        </authorList>
    </citation>
    <scope>NUCLEOTIDE SEQUENCE [LARGE SCALE GENOMIC DNA]</scope>
</reference>
<comment type="caution">
    <text evidence="3">The sequence shown here is derived from an EMBL/GenBank/DDBJ whole genome shotgun (WGS) entry which is preliminary data.</text>
</comment>
<evidence type="ECO:0000256" key="1">
    <source>
        <dbReference type="SAM" id="Phobius"/>
    </source>
</evidence>
<accession>A0A1F5GEH1</accession>
<dbReference type="PANTHER" id="PTHR40446:SF2">
    <property type="entry name" value="N-ACETYLGLUCOSAMINE-1-PHOSPHODIESTER ALPHA-N-ACETYLGLUCOSAMINIDASE"/>
    <property type="match status" value="1"/>
</dbReference>
<feature type="transmembrane region" description="Helical" evidence="1">
    <location>
        <begin position="6"/>
        <end position="26"/>
    </location>
</feature>
<evidence type="ECO:0000313" key="3">
    <source>
        <dbReference type="EMBL" id="OGD90272.1"/>
    </source>
</evidence>
<evidence type="ECO:0000259" key="2">
    <source>
        <dbReference type="Pfam" id="PF09992"/>
    </source>
</evidence>
<protein>
    <recommendedName>
        <fullName evidence="2">Phosphodiester glycosidase domain-containing protein</fullName>
    </recommendedName>
</protein>
<dbReference type="AlphaFoldDB" id="A0A1F5GEH1"/>
<organism evidence="3 4">
    <name type="scientific">Candidatus Curtissbacteria bacterium RIFCSPHIGHO2_02_FULL_42_15</name>
    <dbReference type="NCBI Taxonomy" id="1797716"/>
    <lineage>
        <taxon>Bacteria</taxon>
        <taxon>Candidatus Curtissiibacteriota</taxon>
    </lineage>
</organism>
<name>A0A1F5GEH1_9BACT</name>
<dbReference type="STRING" id="1797716.A3D07_04455"/>
<keyword evidence="1" id="KW-0472">Membrane</keyword>
<dbReference type="Pfam" id="PF09992">
    <property type="entry name" value="NAGPA"/>
    <property type="match status" value="1"/>
</dbReference>